<organism evidence="1 2">
    <name type="scientific">Acinetobacter nosocomialis</name>
    <dbReference type="NCBI Taxonomy" id="106654"/>
    <lineage>
        <taxon>Bacteria</taxon>
        <taxon>Pseudomonadati</taxon>
        <taxon>Pseudomonadota</taxon>
        <taxon>Gammaproteobacteria</taxon>
        <taxon>Moraxellales</taxon>
        <taxon>Moraxellaceae</taxon>
        <taxon>Acinetobacter</taxon>
        <taxon>Acinetobacter calcoaceticus/baumannii complex</taxon>
    </lineage>
</organism>
<sequence>MNNKYKIESLGDFLKIPADRIKDCLAELGDHLFAMRQTIDNFGVEPTGNEVKSFTWEDDGKQDLAIKATVGEEVVEVKFTKAESMEG</sequence>
<evidence type="ECO:0000313" key="1">
    <source>
        <dbReference type="EMBL" id="QGA44759.1"/>
    </source>
</evidence>
<dbReference type="Proteomes" id="UP000325778">
    <property type="component" value="Chromosome"/>
</dbReference>
<name>A0AB37CX69_ACINO</name>
<evidence type="ECO:0000313" key="2">
    <source>
        <dbReference type="Proteomes" id="UP000325778"/>
    </source>
</evidence>
<reference evidence="1 2" key="1">
    <citation type="journal article" date="2021" name="MSphere">
        <title>Complete Genome Sequencing of Acinetobacter baumannii AC1633 and Acinetobacter nosocomialis AC1530 Unveils a Large Multidrug-Resistant Plasmid Encoding the NDM-1 and OXA-58 Carbapenemases.</title>
        <authorList>
            <person name="Alattraqchi A.G."/>
            <person name="Mohd Rani F."/>
            <person name="A. Rahman N.I."/>
            <person name="Ismail S."/>
            <person name="Cleary D.W."/>
            <person name="Clarke S.C."/>
            <person name="Yeo C.C."/>
        </authorList>
    </citation>
    <scope>NUCLEOTIDE SEQUENCE [LARGE SCALE GENOMIC DNA]</scope>
    <source>
        <strain evidence="1 2">AC1530</strain>
    </source>
</reference>
<dbReference type="AlphaFoldDB" id="A0AB37CX69"/>
<dbReference type="RefSeq" id="WP_153518610.1">
    <property type="nucleotide sequence ID" value="NZ_CP045560.1"/>
</dbReference>
<proteinExistence type="predicted"/>
<accession>A0AB37CX69</accession>
<gene>
    <name evidence="1" type="ORF">GD578_13415</name>
</gene>
<protein>
    <submittedName>
        <fullName evidence="1">Uncharacterized protein</fullName>
    </submittedName>
</protein>
<dbReference type="EMBL" id="CP045560">
    <property type="protein sequence ID" value="QGA44759.1"/>
    <property type="molecule type" value="Genomic_DNA"/>
</dbReference>